<sequence length="215" mass="24759">MYQKKFFFFVIVLMMLFTACSDQEETAREPDNQEETRVEVDMEESQTHDEEEQKKAEENDAPMTIPEISAPDVSPPKNIQPPEISAPEVSVSVENDSIIMEVPDDLLFDFDDATLREDAKDLLAEISKELEDYSEADVEIHGHTDNQGDPSYNKRLSEDRAKAVESYFQEREELDHLNFITKGFGETKPLVSNDTEENRAKNRRVEMIIHPNDDK</sequence>
<dbReference type="PROSITE" id="PS51123">
    <property type="entry name" value="OMPA_2"/>
    <property type="match status" value="1"/>
</dbReference>
<dbReference type="Proteomes" id="UP001596143">
    <property type="component" value="Unassembled WGS sequence"/>
</dbReference>
<evidence type="ECO:0000313" key="8">
    <source>
        <dbReference type="EMBL" id="MFC5627888.1"/>
    </source>
</evidence>
<comment type="subcellular location">
    <subcellularLocation>
        <location evidence="1">Cell outer membrane</location>
    </subcellularLocation>
</comment>
<accession>A0ABW0U427</accession>
<feature type="region of interest" description="Disordered" evidence="5">
    <location>
        <begin position="138"/>
        <end position="157"/>
    </location>
</feature>
<keyword evidence="3" id="KW-0998">Cell outer membrane</keyword>
<dbReference type="PANTHER" id="PTHR30329:SF21">
    <property type="entry name" value="LIPOPROTEIN YIAD-RELATED"/>
    <property type="match status" value="1"/>
</dbReference>
<keyword evidence="9" id="KW-1185">Reference proteome</keyword>
<feature type="region of interest" description="Disordered" evidence="5">
    <location>
        <begin position="185"/>
        <end position="215"/>
    </location>
</feature>
<dbReference type="RefSeq" id="WP_270896216.1">
    <property type="nucleotide sequence ID" value="NZ_JBHSPF010000015.1"/>
</dbReference>
<evidence type="ECO:0000256" key="3">
    <source>
        <dbReference type="ARBA" id="ARBA00023237"/>
    </source>
</evidence>
<dbReference type="SUPFAM" id="SSF103088">
    <property type="entry name" value="OmpA-like"/>
    <property type="match status" value="1"/>
</dbReference>
<dbReference type="PRINTS" id="PR01021">
    <property type="entry name" value="OMPADOMAIN"/>
</dbReference>
<protein>
    <submittedName>
        <fullName evidence="8">OmpA family protein</fullName>
    </submittedName>
</protein>
<proteinExistence type="predicted"/>
<dbReference type="InterPro" id="IPR006664">
    <property type="entry name" value="OMP_bac"/>
</dbReference>
<dbReference type="InterPro" id="IPR050330">
    <property type="entry name" value="Bact_OuterMem_StrucFunc"/>
</dbReference>
<feature type="chain" id="PRO_5046164163" evidence="6">
    <location>
        <begin position="22"/>
        <end position="215"/>
    </location>
</feature>
<dbReference type="InterPro" id="IPR036737">
    <property type="entry name" value="OmpA-like_sf"/>
</dbReference>
<dbReference type="Pfam" id="PF00691">
    <property type="entry name" value="OmpA"/>
    <property type="match status" value="1"/>
</dbReference>
<name>A0ABW0U427_9BACI</name>
<evidence type="ECO:0000313" key="9">
    <source>
        <dbReference type="Proteomes" id="UP001596143"/>
    </source>
</evidence>
<dbReference type="CDD" id="cd07185">
    <property type="entry name" value="OmpA_C-like"/>
    <property type="match status" value="1"/>
</dbReference>
<dbReference type="PROSITE" id="PS51257">
    <property type="entry name" value="PROKAR_LIPOPROTEIN"/>
    <property type="match status" value="1"/>
</dbReference>
<dbReference type="EMBL" id="JBHSPF010000015">
    <property type="protein sequence ID" value="MFC5627888.1"/>
    <property type="molecule type" value="Genomic_DNA"/>
</dbReference>
<dbReference type="PANTHER" id="PTHR30329">
    <property type="entry name" value="STATOR ELEMENT OF FLAGELLAR MOTOR COMPLEX"/>
    <property type="match status" value="1"/>
</dbReference>
<feature type="domain" description="OmpA-like" evidence="7">
    <location>
        <begin position="95"/>
        <end position="213"/>
    </location>
</feature>
<evidence type="ECO:0000256" key="1">
    <source>
        <dbReference type="ARBA" id="ARBA00004442"/>
    </source>
</evidence>
<gene>
    <name evidence="8" type="ORF">ACFPTR_03130</name>
</gene>
<evidence type="ECO:0000256" key="2">
    <source>
        <dbReference type="ARBA" id="ARBA00023136"/>
    </source>
</evidence>
<evidence type="ECO:0000256" key="6">
    <source>
        <dbReference type="SAM" id="SignalP"/>
    </source>
</evidence>
<feature type="compositionally biased region" description="Basic and acidic residues" evidence="5">
    <location>
        <begin position="25"/>
        <end position="58"/>
    </location>
</feature>
<evidence type="ECO:0000259" key="7">
    <source>
        <dbReference type="PROSITE" id="PS51123"/>
    </source>
</evidence>
<evidence type="ECO:0000256" key="4">
    <source>
        <dbReference type="PROSITE-ProRule" id="PRU00473"/>
    </source>
</evidence>
<feature type="compositionally biased region" description="Basic and acidic residues" evidence="5">
    <location>
        <begin position="196"/>
        <end position="215"/>
    </location>
</feature>
<keyword evidence="6" id="KW-0732">Signal</keyword>
<feature type="signal peptide" evidence="6">
    <location>
        <begin position="1"/>
        <end position="21"/>
    </location>
</feature>
<evidence type="ECO:0000256" key="5">
    <source>
        <dbReference type="SAM" id="MobiDB-lite"/>
    </source>
</evidence>
<comment type="caution">
    <text evidence="8">The sequence shown here is derived from an EMBL/GenBank/DDBJ whole genome shotgun (WGS) entry which is preliminary data.</text>
</comment>
<organism evidence="8 9">
    <name type="scientific">Aliibacillus thermotolerans</name>
    <dbReference type="NCBI Taxonomy" id="1834418"/>
    <lineage>
        <taxon>Bacteria</taxon>
        <taxon>Bacillati</taxon>
        <taxon>Bacillota</taxon>
        <taxon>Bacilli</taxon>
        <taxon>Bacillales</taxon>
        <taxon>Bacillaceae</taxon>
        <taxon>Aliibacillus</taxon>
    </lineage>
</organism>
<dbReference type="Gene3D" id="3.30.1330.60">
    <property type="entry name" value="OmpA-like domain"/>
    <property type="match status" value="1"/>
</dbReference>
<keyword evidence="2 4" id="KW-0472">Membrane</keyword>
<feature type="region of interest" description="Disordered" evidence="5">
    <location>
        <begin position="24"/>
        <end position="89"/>
    </location>
</feature>
<dbReference type="InterPro" id="IPR006665">
    <property type="entry name" value="OmpA-like"/>
</dbReference>
<reference evidence="9" key="1">
    <citation type="journal article" date="2019" name="Int. J. Syst. Evol. Microbiol.">
        <title>The Global Catalogue of Microorganisms (GCM) 10K type strain sequencing project: providing services to taxonomists for standard genome sequencing and annotation.</title>
        <authorList>
            <consortium name="The Broad Institute Genomics Platform"/>
            <consortium name="The Broad Institute Genome Sequencing Center for Infectious Disease"/>
            <person name="Wu L."/>
            <person name="Ma J."/>
        </authorList>
    </citation>
    <scope>NUCLEOTIDE SEQUENCE [LARGE SCALE GENOMIC DNA]</scope>
    <source>
        <strain evidence="9">CGMCC 1.15790</strain>
    </source>
</reference>